<feature type="domain" description="CNH" evidence="38">
    <location>
        <begin position="2471"/>
        <end position="2762"/>
    </location>
</feature>
<evidence type="ECO:0000313" key="39">
    <source>
        <dbReference type="EMBL" id="RXN23597.1"/>
    </source>
</evidence>
<dbReference type="FunFam" id="3.30.200.20:FF:000006">
    <property type="entry name" value="TRAF2 and NCK-interacting protein kinase isoform 4"/>
    <property type="match status" value="1"/>
</dbReference>
<dbReference type="InterPro" id="IPR025202">
    <property type="entry name" value="PLD-like_dom"/>
</dbReference>
<keyword evidence="24" id="KW-0628">Postsynaptic cell membrane</keyword>
<dbReference type="PRINTS" id="PR00254">
    <property type="entry name" value="NICOTINICR"/>
</dbReference>
<feature type="chain" id="PRO_5022254498" evidence="33">
    <location>
        <begin position="27"/>
        <end position="2788"/>
    </location>
</feature>
<dbReference type="GO" id="GO:0004888">
    <property type="term" value="F:transmembrane signaling receptor activity"/>
    <property type="evidence" value="ECO:0007669"/>
    <property type="project" value="InterPro"/>
</dbReference>
<evidence type="ECO:0000256" key="8">
    <source>
        <dbReference type="ARBA" id="ARBA00022692"/>
    </source>
</evidence>
<keyword evidence="23" id="KW-0325">Glycoprotein</keyword>
<feature type="domain" description="PLD phosphodiesterase" evidence="36">
    <location>
        <begin position="845"/>
        <end position="872"/>
    </location>
</feature>
<comment type="function">
    <text evidence="2">After binding acetylcholine, the AChR responds by an extensive change in conformation that affects all subunits and leads to opening of an ion-conducting channel across the plasma membrane.</text>
</comment>
<keyword evidence="4 33" id="KW-0813">Transport</keyword>
<dbReference type="InterPro" id="IPR051700">
    <property type="entry name" value="STE20_Ser-Thr_kinase"/>
</dbReference>
<keyword evidence="40" id="KW-1185">Reference proteome</keyword>
<keyword evidence="18 33" id="KW-0406">Ion transport</keyword>
<dbReference type="GO" id="GO:0045211">
    <property type="term" value="C:postsynaptic membrane"/>
    <property type="evidence" value="ECO:0007669"/>
    <property type="project" value="UniProtKB-SubCell"/>
</dbReference>
<feature type="compositionally biased region" description="Polar residues" evidence="34">
    <location>
        <begin position="2183"/>
        <end position="2197"/>
    </location>
</feature>
<dbReference type="Proteomes" id="UP000290572">
    <property type="component" value="Unassembled WGS sequence"/>
</dbReference>
<dbReference type="PROSITE" id="PS00107">
    <property type="entry name" value="PROTEIN_KINASE_ATP"/>
    <property type="match status" value="1"/>
</dbReference>
<keyword evidence="12 39" id="KW-0418">Kinase</keyword>
<dbReference type="InterPro" id="IPR017441">
    <property type="entry name" value="Protein_kinase_ATP_BS"/>
</dbReference>
<dbReference type="InterPro" id="IPR006202">
    <property type="entry name" value="Neur_chan_lig-bd"/>
</dbReference>
<dbReference type="InterPro" id="IPR006029">
    <property type="entry name" value="Neurotrans-gated_channel_TM"/>
</dbReference>
<dbReference type="FunFam" id="2.70.170.10:FF:000012">
    <property type="entry name" value="Nicotinic acetylcholine receptor subunit gamma"/>
    <property type="match status" value="1"/>
</dbReference>
<evidence type="ECO:0000313" key="40">
    <source>
        <dbReference type="Proteomes" id="UP000290572"/>
    </source>
</evidence>
<comment type="subcellular location">
    <subcellularLocation>
        <location evidence="27">Postsynaptic cell membrane</location>
        <topology evidence="27">Multi-pass membrane protein</topology>
    </subcellularLocation>
</comment>
<evidence type="ECO:0000256" key="16">
    <source>
        <dbReference type="ARBA" id="ARBA00022989"/>
    </source>
</evidence>
<dbReference type="FunFam" id="1.10.510.10:FF:000003">
    <property type="entry name" value="TRAF2 and NCK-interacting protein kinase isoform 4"/>
    <property type="match status" value="1"/>
</dbReference>
<evidence type="ECO:0000256" key="33">
    <source>
        <dbReference type="RuleBase" id="RU000687"/>
    </source>
</evidence>
<dbReference type="FunFam" id="3.30.1520.10:FF:000027">
    <property type="entry name" value="Phospholipase"/>
    <property type="match status" value="1"/>
</dbReference>
<keyword evidence="17" id="KW-0770">Synapse</keyword>
<dbReference type="InterPro" id="IPR001736">
    <property type="entry name" value="PLipase_D/transphosphatidylase"/>
</dbReference>
<keyword evidence="9 33" id="KW-0732">Signal</keyword>
<dbReference type="Pfam" id="PF00787">
    <property type="entry name" value="PX"/>
    <property type="match status" value="1"/>
</dbReference>
<keyword evidence="11 32" id="KW-0547">Nucleotide-binding</keyword>
<dbReference type="Pfam" id="PF02931">
    <property type="entry name" value="Neur_chan_LBD"/>
    <property type="match status" value="1"/>
</dbReference>
<keyword evidence="13" id="KW-0378">Hydrolase</keyword>
<evidence type="ECO:0000256" key="4">
    <source>
        <dbReference type="ARBA" id="ARBA00022448"/>
    </source>
</evidence>
<name>A0A498N4C9_LABRO</name>
<evidence type="ECO:0000259" key="35">
    <source>
        <dbReference type="PROSITE" id="PS50011"/>
    </source>
</evidence>
<gene>
    <name evidence="39" type="ORF">ROHU_036675</name>
</gene>
<dbReference type="Gene3D" id="3.30.1520.10">
    <property type="entry name" value="Phox-like domain"/>
    <property type="match status" value="1"/>
</dbReference>
<dbReference type="InterPro" id="IPR006201">
    <property type="entry name" value="Neur_channel"/>
</dbReference>
<keyword evidence="7" id="KW-0808">Transferase</keyword>
<feature type="compositionally biased region" description="Low complexity" evidence="34">
    <location>
        <begin position="2381"/>
        <end position="2393"/>
    </location>
</feature>
<dbReference type="SMART" id="SM00220">
    <property type="entry name" value="S_TKc"/>
    <property type="match status" value="1"/>
</dbReference>
<dbReference type="Pfam" id="PF00780">
    <property type="entry name" value="CNH"/>
    <property type="match status" value="1"/>
</dbReference>
<comment type="catalytic activity">
    <reaction evidence="28">
        <text>K(+)(in) = K(+)(out)</text>
        <dbReference type="Rhea" id="RHEA:29463"/>
        <dbReference type="ChEBI" id="CHEBI:29103"/>
    </reaction>
</comment>
<dbReference type="Gene3D" id="2.70.170.10">
    <property type="entry name" value="Neurotransmitter-gated ion-channel ligand-binding domain"/>
    <property type="match status" value="1"/>
</dbReference>
<evidence type="ECO:0000256" key="5">
    <source>
        <dbReference type="ARBA" id="ARBA00022475"/>
    </source>
</evidence>
<dbReference type="Pfam" id="PF00614">
    <property type="entry name" value="PLDc"/>
    <property type="match status" value="1"/>
</dbReference>
<dbReference type="SUPFAM" id="SSF64268">
    <property type="entry name" value="PX domain"/>
    <property type="match status" value="1"/>
</dbReference>
<keyword evidence="5" id="KW-1003">Cell membrane</keyword>
<dbReference type="InterPro" id="IPR036871">
    <property type="entry name" value="PX_dom_sf"/>
</dbReference>
<evidence type="ECO:0000256" key="31">
    <source>
        <dbReference type="ARBA" id="ARBA00048679"/>
    </source>
</evidence>
<keyword evidence="16 33" id="KW-1133">Transmembrane helix</keyword>
<dbReference type="PROSITE" id="PS50035">
    <property type="entry name" value="PLD"/>
    <property type="match status" value="2"/>
</dbReference>
<keyword evidence="19" id="KW-0443">Lipid metabolism</keyword>
<accession>A0A498N4C9</accession>
<dbReference type="GO" id="GO:0004630">
    <property type="term" value="F:phospholipase D activity"/>
    <property type="evidence" value="ECO:0007669"/>
    <property type="project" value="UniProtKB-EC"/>
</dbReference>
<dbReference type="PROSITE" id="PS00108">
    <property type="entry name" value="PROTEIN_KINASE_ST"/>
    <property type="match status" value="1"/>
</dbReference>
<feature type="compositionally biased region" description="Polar residues" evidence="34">
    <location>
        <begin position="2044"/>
        <end position="2077"/>
    </location>
</feature>
<evidence type="ECO:0000256" key="27">
    <source>
        <dbReference type="ARBA" id="ARBA00034104"/>
    </source>
</evidence>
<dbReference type="GO" id="GO:0005829">
    <property type="term" value="C:cytosol"/>
    <property type="evidence" value="ECO:0007669"/>
    <property type="project" value="TreeGrafter"/>
</dbReference>
<evidence type="ECO:0000256" key="21">
    <source>
        <dbReference type="ARBA" id="ARBA00023157"/>
    </source>
</evidence>
<dbReference type="PROSITE" id="PS50195">
    <property type="entry name" value="PX"/>
    <property type="match status" value="1"/>
</dbReference>
<comment type="similarity">
    <text evidence="33">Belongs to the ligand-gated ion channel (TC 1.A.9) family.</text>
</comment>
<feature type="domain" description="Protein kinase" evidence="35">
    <location>
        <begin position="1556"/>
        <end position="1820"/>
    </location>
</feature>
<feature type="compositionally biased region" description="Polar residues" evidence="34">
    <location>
        <begin position="2240"/>
        <end position="2251"/>
    </location>
</feature>
<evidence type="ECO:0000256" key="1">
    <source>
        <dbReference type="ARBA" id="ARBA00000798"/>
    </source>
</evidence>
<feature type="compositionally biased region" description="Polar residues" evidence="34">
    <location>
        <begin position="2223"/>
        <end position="2233"/>
    </location>
</feature>
<keyword evidence="26 33" id="KW-0407">Ion channel</keyword>
<comment type="catalytic activity">
    <reaction evidence="30">
        <text>L-threonyl-[protein] + ATP = O-phospho-L-threonyl-[protein] + ADP + H(+)</text>
        <dbReference type="Rhea" id="RHEA:46608"/>
        <dbReference type="Rhea" id="RHEA-COMP:11060"/>
        <dbReference type="Rhea" id="RHEA-COMP:11605"/>
        <dbReference type="ChEBI" id="CHEBI:15378"/>
        <dbReference type="ChEBI" id="CHEBI:30013"/>
        <dbReference type="ChEBI" id="CHEBI:30616"/>
        <dbReference type="ChEBI" id="CHEBI:61977"/>
        <dbReference type="ChEBI" id="CHEBI:456216"/>
        <dbReference type="EC" id="2.7.11.1"/>
    </reaction>
</comment>
<evidence type="ECO:0000256" key="23">
    <source>
        <dbReference type="ARBA" id="ARBA00023180"/>
    </source>
</evidence>
<feature type="region of interest" description="Disordered" evidence="34">
    <location>
        <begin position="1894"/>
        <end position="2093"/>
    </location>
</feature>
<feature type="compositionally biased region" description="Basic and acidic residues" evidence="34">
    <location>
        <begin position="2211"/>
        <end position="2220"/>
    </location>
</feature>
<evidence type="ECO:0000256" key="10">
    <source>
        <dbReference type="ARBA" id="ARBA00022737"/>
    </source>
</evidence>
<dbReference type="SUPFAM" id="SSF56112">
    <property type="entry name" value="Protein kinase-like (PK-like)"/>
    <property type="match status" value="1"/>
</dbReference>
<feature type="region of interest" description="Disordered" evidence="34">
    <location>
        <begin position="1838"/>
        <end position="1879"/>
    </location>
</feature>
<dbReference type="SMART" id="SM00036">
    <property type="entry name" value="CNH"/>
    <property type="match status" value="1"/>
</dbReference>
<feature type="signal peptide" evidence="33">
    <location>
        <begin position="1"/>
        <end position="26"/>
    </location>
</feature>
<evidence type="ECO:0000256" key="20">
    <source>
        <dbReference type="ARBA" id="ARBA00023136"/>
    </source>
</evidence>
<evidence type="ECO:0000256" key="9">
    <source>
        <dbReference type="ARBA" id="ARBA00022729"/>
    </source>
</evidence>
<evidence type="ECO:0000256" key="29">
    <source>
        <dbReference type="ARBA" id="ARBA00036239"/>
    </source>
</evidence>
<dbReference type="CDD" id="cd06636">
    <property type="entry name" value="STKc_MAP4K4_6_N"/>
    <property type="match status" value="1"/>
</dbReference>
<dbReference type="InterPro" id="IPR002394">
    <property type="entry name" value="Nicotinic_acetylcholine_rcpt"/>
</dbReference>
<keyword evidence="20 33" id="KW-0472">Membrane</keyword>
<dbReference type="Gene3D" id="3.30.200.20">
    <property type="entry name" value="Phosphorylase Kinase, domain 1"/>
    <property type="match status" value="1"/>
</dbReference>
<evidence type="ECO:0000256" key="12">
    <source>
        <dbReference type="ARBA" id="ARBA00022777"/>
    </source>
</evidence>
<dbReference type="PROSITE" id="PS50219">
    <property type="entry name" value="CNH"/>
    <property type="match status" value="1"/>
</dbReference>
<keyword evidence="41" id="KW-1267">Proteomics identification</keyword>
<evidence type="ECO:0000256" key="24">
    <source>
        <dbReference type="ARBA" id="ARBA00023257"/>
    </source>
</evidence>
<comment type="catalytic activity">
    <reaction evidence="1">
        <text>a 1,2-diacyl-sn-glycero-3-phosphocholine + H2O = a 1,2-diacyl-sn-glycero-3-phosphate + choline + H(+)</text>
        <dbReference type="Rhea" id="RHEA:14445"/>
        <dbReference type="ChEBI" id="CHEBI:15354"/>
        <dbReference type="ChEBI" id="CHEBI:15377"/>
        <dbReference type="ChEBI" id="CHEBI:15378"/>
        <dbReference type="ChEBI" id="CHEBI:57643"/>
        <dbReference type="ChEBI" id="CHEBI:58608"/>
        <dbReference type="EC" id="3.1.4.4"/>
    </reaction>
</comment>
<dbReference type="Pfam" id="PF13091">
    <property type="entry name" value="PLDc_2"/>
    <property type="match status" value="1"/>
</dbReference>
<feature type="domain" description="PLD phosphodiesterase" evidence="36">
    <location>
        <begin position="1370"/>
        <end position="1397"/>
    </location>
</feature>
<evidence type="ECO:0000256" key="19">
    <source>
        <dbReference type="ARBA" id="ARBA00023098"/>
    </source>
</evidence>
<evidence type="ECO:0000256" key="25">
    <source>
        <dbReference type="ARBA" id="ARBA00023286"/>
    </source>
</evidence>
<evidence type="ECO:0000256" key="30">
    <source>
        <dbReference type="ARBA" id="ARBA00047899"/>
    </source>
</evidence>
<sequence>MAMADLFGRTCILAFALVATVLQVSANEESQLIADKFKNYNKNIRPARHPNEKVKVQVKLTLTNLISLQWHDYRLAWNTSEYHGISLIRVPYNTVWLPDIVLENNIDGKFDVAYYANVLISSDGSMYWLPPAIYRSTCAIEITYFPFDWQNCTLVFRSQTYSANEIDMVLAEDADTGKPIEWVDIDPEAFTENGEWAIKHRPARKLTNPRYSPDDLEYQEVYFNLIIQRKPLFYIINIILPCSLISSLVVLAFFLPAKGVCVCMCRHFEVNDLYALKNTVFLFLIAQKIPETSLSVPLIGKYLIFVMCMTTLIGTNCIIVLNFSLRSPSTHNMSHTIRHIFLEVVPRFLGMAPFLDEEEPSSGMYEMRERRRSSFGLMQRAEEYVLKQPRSEMMFDKQRERHGLMRTIVDEIDVSSTANLYKSLAKTAPEIKECVDACNFIAESTKQQNDIGSEMESWVLIGVSWSSSLMASSETDASKRWQKCVDTVLCNLTKDQLKSIENNSEERDFFVIHHLADLKEGCVSPLIHGTPITCRVENTERYTTRSKVHVCTLYTVRLTHGEFTWTIKRKYKHFQELHRDLYKHKMMLQFLPLGRFAIQRQHLAGLTEEMPTLHGNDRIRRTSSKPKYLEEYLNNLLENTFYRNYHGMLDFLAISPLSFIRDLGPKGLDPGIVSFVLLFDPELKVLVGRVYTDTKHGVCIENFSRKLVIKCSSYRQAQWWSHEIRSLSEHCDFLQTHRFEGFAPPRPDTLTKWYVNGDGYFSDVADALEQAKEEIFITDWWLSPEVFLKRPATGTYWRLDKILKRKAEVELALGISSGYSKRTLMNLHPNIKVMRHPDHVASVVFFWAHHEKMVAIDQSVAFVGGLDLAFGRWDDSEYRLSDLESPKTADNAEAAQESDTVDGSAVPLTEPVSECKDEVDLSCNALLWLGKDYSNFIKRDWTQLDQPFQDNVDRTQVPRIPWRDLGSVHHGNAARDLARHFIQRWNFTKIFKNKYKDDFYPYLLPKSHGTADNLPFTIPGATKASVQVLRSVDRWSAGTCEQSILNAYIHVIENSQHYIYLENQFFITCSDQKNVFNTIGDAIVKRILRAHNEGKKYRVFVVIPLLPGFEGDISQGGGNAIQAILHFTYRTINRGEYSILSRLKEQNNVDRTQVPRIPWRDLGSVHHGNAARDLARHFIQRWNFTKIFKNKYKDDFYPYLLPKSHGTADNLPFTIPGATKASVQVLRSVDRWSAGTCEQSILNAYIHVIENSQHYIYLENQFFITCSDQKNVFNTIGDAIVKRILRAHNEGKKYRVFVVIPLLPGFEGDISQGGGNAIQAILHFTYRTINRGEYSILSRLKEQMQDQWTQYISLCGLRTHSELTQSPVTELIYVHSKALIADDRCYIIGSANINDRSMLGSRDSELAVLVEDEERVPSVMNGEEYQAGPLTLALRKECFSVLLGAKSDPNMNIDDPISDHFFNDVWNKIAQANAIVYERVFRCLPLDSIRNLRELQEHVNSQNLSLTDPEKAREELKAIQGILVHFPLHFLCEEYLLPPLKSKERMVPMEDPAGIFELVEVVGNGTYGQVYKGRHVKTGQLAAIKVMDVTEEEEEEIKAEINMLKKYSHHRNIATYYGAFVKKSPPGHDDQLWLVMEFCGAGSVTDLVKNTKGNSLKEDWIAYICREILRGLSHLHAHKVIHRDIKGQNVLLTENAEVKLVDFGVSAQLDRTVGRRNTFIGTPYWMAPEVIACDENPDSTYDYRSDIWSLGITAIEMAEGAPPLCDMHPMRALFLIPRNPPPKLKSKKWSKKFIDFIEGCLVKSYPSRPSTEQLLKHSFIRDQPTERQVRIQLKDHIDRTRKKRGEKEETEYEYSGSDEEDENRGDERESSSILNVPGESTLRRDFLRLQQENKERSEALKRQQAQLAAQRRDPEEHKRQLLHDRQKRIEEQKEQRRRLEERKEREMVRQQQDKAPHRRLDDMRREEDRRMAEREQEYKRKQLEEQSQSERLQRQLQQEHAYLVSLQQQQQQQDKKPQMYHYSKNLENNKPAWAREVEERSKLNRQGSPKICTTVSDTNIQSRSESISQSGAAQTPPMQRPVEPQGGQGKFQMAHLVPLKPYAAPVPRSQSLCDQPTKTMSAFPTQDPSPTPTPRPLHSRELVRQNSDPTSETPAPQSRPMRDDRGPWIRLPEIEQPPKIPQRTASIATALNTNLSSGIRHPVRASNPDLSRNERWERGDSMSIMSNLPQTGSLERHRILSSSKMDSSPTLSHDGRHKPGESRTSSRPSRPADHGLYSKERAEEQPRPPVKANDYSSSSESSESSEESESGEGAEEESPTDRPRDADSDSVNTMVVHEEEEGEGGDEERAGGYGDQTMLVQRTPEKRSHNGYTNLPDVVQPSHSPTDSASHSSPGKDSAYDYQSRGLVKASGKSSFTTFVDLGMYQPSGGQGDNMSVGGLGSRFEQLKLEVRKGSMVNVNPTNTRPVSDTPEIRKYKKRFNSEILCAALWGTENGLKLLDRSGQGKVYPLINSRRFQQMDVLEGLNLLITISGKKNKVRVYYLAWLRNKILHNDPEVEKKQGWTTVGEMEGCVHYKVVKYERIKFLVIALKNAVEVYAWAPKPYHKFMAFKSFGDLPHRPLLVDLTVEEGQRLKVIYGSSAGFHAIDVDSGNNYDIYIPVHIQSQVTPHAIVFLPNSDGMEMLLCYEDEGVYVNTYGRIIKDVVLQWGEMPTSVAHICSNQIMGWGEKAIEIRSVETGHLDGVFMHKRAQRLKFLCERNDKVFFASVRSGGSSQVYFMTLNRNCIMNW</sequence>
<keyword evidence="25" id="KW-1071">Ligand-gated ion channel</keyword>
<keyword evidence="8 33" id="KW-0812">Transmembrane</keyword>
<evidence type="ECO:0000256" key="15">
    <source>
        <dbReference type="ARBA" id="ARBA00022963"/>
    </source>
</evidence>
<keyword evidence="15" id="KW-0442">Lipid degradation</keyword>
<comment type="catalytic activity">
    <reaction evidence="29">
        <text>Na(+)(in) = Na(+)(out)</text>
        <dbReference type="Rhea" id="RHEA:34963"/>
        <dbReference type="ChEBI" id="CHEBI:29101"/>
    </reaction>
</comment>
<proteinExistence type="evidence at protein level"/>
<feature type="compositionally biased region" description="Basic and acidic residues" evidence="34">
    <location>
        <begin position="2033"/>
        <end position="2042"/>
    </location>
</feature>
<keyword evidence="10" id="KW-0677">Repeat</keyword>
<evidence type="ECO:0000256" key="13">
    <source>
        <dbReference type="ARBA" id="ARBA00022801"/>
    </source>
</evidence>
<feature type="compositionally biased region" description="Polar residues" evidence="34">
    <location>
        <begin position="2144"/>
        <end position="2156"/>
    </location>
</feature>
<evidence type="ECO:0000256" key="28">
    <source>
        <dbReference type="ARBA" id="ARBA00034430"/>
    </source>
</evidence>
<evidence type="ECO:0000256" key="3">
    <source>
        <dbReference type="ARBA" id="ARBA00008874"/>
    </source>
</evidence>
<dbReference type="CDD" id="cd19064">
    <property type="entry name" value="LGIC_TM_nAChR"/>
    <property type="match status" value="1"/>
</dbReference>
<evidence type="ECO:0000256" key="32">
    <source>
        <dbReference type="PROSITE-ProRule" id="PRU10141"/>
    </source>
</evidence>
<dbReference type="GO" id="GO:0035091">
    <property type="term" value="F:phosphatidylinositol binding"/>
    <property type="evidence" value="ECO:0007669"/>
    <property type="project" value="InterPro"/>
</dbReference>
<organism evidence="39 40">
    <name type="scientific">Labeo rohita</name>
    <name type="common">Indian major carp</name>
    <name type="synonym">Cyprinus rohita</name>
    <dbReference type="NCBI Taxonomy" id="84645"/>
    <lineage>
        <taxon>Eukaryota</taxon>
        <taxon>Metazoa</taxon>
        <taxon>Chordata</taxon>
        <taxon>Craniata</taxon>
        <taxon>Vertebrata</taxon>
        <taxon>Euteleostomi</taxon>
        <taxon>Actinopterygii</taxon>
        <taxon>Neopterygii</taxon>
        <taxon>Teleostei</taxon>
        <taxon>Ostariophysi</taxon>
        <taxon>Cypriniformes</taxon>
        <taxon>Cyprinidae</taxon>
        <taxon>Labeoninae</taxon>
        <taxon>Labeonini</taxon>
        <taxon>Labeo</taxon>
    </lineage>
</organism>
<keyword evidence="14 32" id="KW-0067">ATP-binding</keyword>
<dbReference type="GO" id="GO:0004674">
    <property type="term" value="F:protein serine/threonine kinase activity"/>
    <property type="evidence" value="ECO:0007669"/>
    <property type="project" value="UniProtKB-KW"/>
</dbReference>
<evidence type="ECO:0000256" key="2">
    <source>
        <dbReference type="ARBA" id="ARBA00003328"/>
    </source>
</evidence>
<dbReference type="InterPro" id="IPR036719">
    <property type="entry name" value="Neuro-gated_channel_TM_sf"/>
</dbReference>
<dbReference type="InterPro" id="IPR001683">
    <property type="entry name" value="PX_dom"/>
</dbReference>
<dbReference type="STRING" id="84645.A0A498N4C9"/>
<feature type="binding site" evidence="32">
    <location>
        <position position="1585"/>
    </location>
    <ligand>
        <name>ATP</name>
        <dbReference type="ChEBI" id="CHEBI:30616"/>
    </ligand>
</feature>
<feature type="compositionally biased region" description="Low complexity" evidence="34">
    <location>
        <begin position="1985"/>
        <end position="1999"/>
    </location>
</feature>
<dbReference type="PROSITE" id="PS50011">
    <property type="entry name" value="PROTEIN_KINASE_DOM"/>
    <property type="match status" value="1"/>
</dbReference>
<protein>
    <submittedName>
        <fullName evidence="39">Misshapen-like kinase 1 isoform X4</fullName>
    </submittedName>
</protein>
<dbReference type="SUPFAM" id="SSF63712">
    <property type="entry name" value="Nicotinic receptor ligand binding domain-like"/>
    <property type="match status" value="1"/>
</dbReference>
<dbReference type="SMART" id="SM00312">
    <property type="entry name" value="PX"/>
    <property type="match status" value="1"/>
</dbReference>
<dbReference type="Pfam" id="PF02932">
    <property type="entry name" value="Neur_chan_memb"/>
    <property type="match status" value="1"/>
</dbReference>
<dbReference type="InterPro" id="IPR011009">
    <property type="entry name" value="Kinase-like_dom_sf"/>
</dbReference>
<evidence type="ECO:0000256" key="26">
    <source>
        <dbReference type="ARBA" id="ARBA00023303"/>
    </source>
</evidence>
<evidence type="ECO:0007829" key="41">
    <source>
        <dbReference type="PeptideAtlas" id="A0A498N4C9"/>
    </source>
</evidence>
<feature type="compositionally biased region" description="Acidic residues" evidence="34">
    <location>
        <begin position="2303"/>
        <end position="2318"/>
    </location>
</feature>
<dbReference type="GO" id="GO:0022848">
    <property type="term" value="F:acetylcholine-gated monoatomic cation-selective channel activity"/>
    <property type="evidence" value="ECO:0007669"/>
    <property type="project" value="InterPro"/>
</dbReference>
<evidence type="ECO:0000256" key="7">
    <source>
        <dbReference type="ARBA" id="ARBA00022679"/>
    </source>
</evidence>
<dbReference type="InterPro" id="IPR008271">
    <property type="entry name" value="Ser/Thr_kinase_AS"/>
</dbReference>
<feature type="transmembrane region" description="Helical" evidence="33">
    <location>
        <begin position="302"/>
        <end position="325"/>
    </location>
</feature>
<evidence type="ECO:0000256" key="18">
    <source>
        <dbReference type="ARBA" id="ARBA00023065"/>
    </source>
</evidence>
<evidence type="ECO:0000256" key="17">
    <source>
        <dbReference type="ARBA" id="ARBA00023018"/>
    </source>
</evidence>
<reference evidence="39 40" key="1">
    <citation type="submission" date="2018-03" db="EMBL/GenBank/DDBJ databases">
        <title>Draft genome sequence of Rohu Carp (Labeo rohita).</title>
        <authorList>
            <person name="Das P."/>
            <person name="Kushwaha B."/>
            <person name="Joshi C.G."/>
            <person name="Kumar D."/>
            <person name="Nagpure N.S."/>
            <person name="Sahoo L."/>
            <person name="Das S.P."/>
            <person name="Bit A."/>
            <person name="Patnaik S."/>
            <person name="Meher P.K."/>
            <person name="Jayasankar P."/>
            <person name="Koringa P.G."/>
            <person name="Patel N.V."/>
            <person name="Hinsu A.T."/>
            <person name="Kumar R."/>
            <person name="Pandey M."/>
            <person name="Agarwal S."/>
            <person name="Srivastava S."/>
            <person name="Singh M."/>
            <person name="Iquebal M.A."/>
            <person name="Jaiswal S."/>
            <person name="Angadi U.B."/>
            <person name="Kumar N."/>
            <person name="Raza M."/>
            <person name="Shah T.M."/>
            <person name="Rai A."/>
            <person name="Jena J.K."/>
        </authorList>
    </citation>
    <scope>NUCLEOTIDE SEQUENCE [LARGE SCALE GENOMIC DNA]</scope>
    <source>
        <strain evidence="39">DASCIFA01</strain>
        <tissue evidence="39">Testis</tissue>
    </source>
</reference>
<evidence type="ECO:0000256" key="11">
    <source>
        <dbReference type="ARBA" id="ARBA00022741"/>
    </source>
</evidence>
<evidence type="ECO:0000259" key="38">
    <source>
        <dbReference type="PROSITE" id="PS50219"/>
    </source>
</evidence>
<dbReference type="Pfam" id="PF00069">
    <property type="entry name" value="Pkinase"/>
    <property type="match status" value="1"/>
</dbReference>
<comment type="catalytic activity">
    <reaction evidence="31">
        <text>L-seryl-[protein] + ATP = O-phospho-L-seryl-[protein] + ADP + H(+)</text>
        <dbReference type="Rhea" id="RHEA:17989"/>
        <dbReference type="Rhea" id="RHEA-COMP:9863"/>
        <dbReference type="Rhea" id="RHEA-COMP:11604"/>
        <dbReference type="ChEBI" id="CHEBI:15378"/>
        <dbReference type="ChEBI" id="CHEBI:29999"/>
        <dbReference type="ChEBI" id="CHEBI:30616"/>
        <dbReference type="ChEBI" id="CHEBI:83421"/>
        <dbReference type="ChEBI" id="CHEBI:456216"/>
        <dbReference type="EC" id="2.7.11.1"/>
    </reaction>
</comment>
<dbReference type="SUPFAM" id="SSF56024">
    <property type="entry name" value="Phospholipase D/nuclease"/>
    <property type="match status" value="3"/>
</dbReference>
<dbReference type="PROSITE" id="PS00236">
    <property type="entry name" value="NEUROTR_ION_CHANNEL"/>
    <property type="match status" value="1"/>
</dbReference>
<dbReference type="InterPro" id="IPR018000">
    <property type="entry name" value="Neurotransmitter_ion_chnl_CS"/>
</dbReference>
<evidence type="ECO:0000259" key="36">
    <source>
        <dbReference type="PROSITE" id="PS50035"/>
    </source>
</evidence>
<dbReference type="Gene3D" id="1.20.58.390">
    <property type="entry name" value="Neurotransmitter-gated ion-channel transmembrane domain"/>
    <property type="match status" value="1"/>
</dbReference>
<dbReference type="EMBL" id="QBIY01012561">
    <property type="protein sequence ID" value="RXN23597.1"/>
    <property type="molecule type" value="Genomic_DNA"/>
</dbReference>
<comment type="caution">
    <text evidence="39">The sequence shown here is derived from an EMBL/GenBank/DDBJ whole genome shotgun (WGS) entry which is preliminary data.</text>
</comment>
<feature type="region of interest" description="Disordered" evidence="34">
    <location>
        <begin position="2106"/>
        <end position="2400"/>
    </location>
</feature>
<dbReference type="InterPro" id="IPR000719">
    <property type="entry name" value="Prot_kinase_dom"/>
</dbReference>
<dbReference type="InterPro" id="IPR036734">
    <property type="entry name" value="Neur_chan_lig-bd_sf"/>
</dbReference>
<keyword evidence="21" id="KW-1015">Disulfide bond</keyword>
<evidence type="ECO:0000256" key="34">
    <source>
        <dbReference type="SAM" id="MobiDB-lite"/>
    </source>
</evidence>
<keyword evidence="6" id="KW-0723">Serine/threonine-protein kinase</keyword>
<dbReference type="GO" id="GO:0005524">
    <property type="term" value="F:ATP binding"/>
    <property type="evidence" value="ECO:0007669"/>
    <property type="project" value="UniProtKB-UniRule"/>
</dbReference>
<dbReference type="SMART" id="SM00155">
    <property type="entry name" value="PLDc"/>
    <property type="match status" value="2"/>
</dbReference>
<feature type="transmembrane region" description="Helical" evidence="33">
    <location>
        <begin position="232"/>
        <end position="255"/>
    </location>
</feature>
<dbReference type="PRINTS" id="PR00252">
    <property type="entry name" value="NRIONCHANNEL"/>
</dbReference>
<feature type="compositionally biased region" description="Basic and acidic residues" evidence="34">
    <location>
        <begin position="1910"/>
        <end position="1984"/>
    </location>
</feature>
<feature type="compositionally biased region" description="Basic and acidic residues" evidence="34">
    <location>
        <begin position="2270"/>
        <end position="2286"/>
    </location>
</feature>
<feature type="region of interest" description="Disordered" evidence="34">
    <location>
        <begin position="884"/>
        <end position="907"/>
    </location>
</feature>
<dbReference type="PANTHER" id="PTHR47096">
    <property type="entry name" value="MISSHAPEN LIKE KINASE 1"/>
    <property type="match status" value="1"/>
</dbReference>
<evidence type="ECO:0000256" key="14">
    <source>
        <dbReference type="ARBA" id="ARBA00022840"/>
    </source>
</evidence>
<dbReference type="SUPFAM" id="SSF90112">
    <property type="entry name" value="Neurotransmitter-gated ion-channel transmembrane pore"/>
    <property type="match status" value="1"/>
</dbReference>
<dbReference type="FunFam" id="3.30.870.10:FF:000011">
    <property type="entry name" value="Phospholipase"/>
    <property type="match status" value="1"/>
</dbReference>
<keyword evidence="22" id="KW-0675">Receptor</keyword>
<evidence type="ECO:0000256" key="6">
    <source>
        <dbReference type="ARBA" id="ARBA00022527"/>
    </source>
</evidence>
<feature type="compositionally biased region" description="Acidic residues" evidence="34">
    <location>
        <begin position="1848"/>
        <end position="1864"/>
    </location>
</feature>
<dbReference type="PANTHER" id="PTHR47096:SF1">
    <property type="entry name" value="MISSHAPEN LIKE KINASE 1"/>
    <property type="match status" value="1"/>
</dbReference>
<dbReference type="Gene3D" id="3.30.870.10">
    <property type="entry name" value="Endonuclease Chain A"/>
    <property type="match status" value="3"/>
</dbReference>
<dbReference type="Gene3D" id="1.10.510.10">
    <property type="entry name" value="Transferase(Phosphotransferase) domain 1"/>
    <property type="match status" value="1"/>
</dbReference>
<feature type="domain" description="PX" evidence="37">
    <location>
        <begin position="532"/>
        <end position="659"/>
    </location>
</feature>
<comment type="similarity">
    <text evidence="3">Belongs to the protein kinase superfamily. STE Ser/Thr protein kinase family. STE20 subfamily.</text>
</comment>
<evidence type="ECO:0000259" key="37">
    <source>
        <dbReference type="PROSITE" id="PS50195"/>
    </source>
</evidence>
<evidence type="ECO:0000256" key="22">
    <source>
        <dbReference type="ARBA" id="ARBA00023170"/>
    </source>
</evidence>
<dbReference type="InterPro" id="IPR001180">
    <property type="entry name" value="CNH_dom"/>
</dbReference>
<dbReference type="CDD" id="cd19029">
    <property type="entry name" value="LGIC_ECD_nAChR_G"/>
    <property type="match status" value="1"/>
</dbReference>
<comment type="caution">
    <text evidence="33">Lacks conserved residue(s) required for the propagation of feature annotation.</text>
</comment>
<feature type="compositionally biased region" description="Polar residues" evidence="34">
    <location>
        <begin position="2108"/>
        <end position="2126"/>
    </location>
</feature>
<dbReference type="InterPro" id="IPR038050">
    <property type="entry name" value="Neuro_actylchol_rec"/>
</dbReference>
<dbReference type="GO" id="GO:0016042">
    <property type="term" value="P:lipid catabolic process"/>
    <property type="evidence" value="ECO:0007669"/>
    <property type="project" value="UniProtKB-KW"/>
</dbReference>